<dbReference type="InterPro" id="IPR000594">
    <property type="entry name" value="ThiF_NAD_FAD-bd"/>
</dbReference>
<comment type="subunit">
    <text evidence="7">Homodimer. Forms a stable heterotetrameric complex of 2 MoeB and 2 MoaD during adenylation of MoaD.</text>
</comment>
<name>A0A2N3M3A7_9HYPH</name>
<comment type="similarity">
    <text evidence="1">Belongs to the HesA/MoeB/ThiF family.</text>
</comment>
<dbReference type="NCBIfam" id="NF004281">
    <property type="entry name" value="PRK05690.1"/>
    <property type="match status" value="1"/>
</dbReference>
<keyword evidence="4" id="KW-0067">ATP-binding</keyword>
<evidence type="ECO:0000313" key="15">
    <source>
        <dbReference type="Proteomes" id="UP000233491"/>
    </source>
</evidence>
<evidence type="ECO:0000259" key="13">
    <source>
        <dbReference type="Pfam" id="PF00899"/>
    </source>
</evidence>
<dbReference type="CDD" id="cd00757">
    <property type="entry name" value="ThiF_MoeB_HesA_family"/>
    <property type="match status" value="1"/>
</dbReference>
<dbReference type="InterPro" id="IPR035985">
    <property type="entry name" value="Ubiquitin-activating_enz"/>
</dbReference>
<dbReference type="AlphaFoldDB" id="A0A2N3M3A7"/>
<dbReference type="OrthoDB" id="9804286at2"/>
<evidence type="ECO:0000256" key="1">
    <source>
        <dbReference type="ARBA" id="ARBA00009919"/>
    </source>
</evidence>
<dbReference type="PANTHER" id="PTHR10953:SF102">
    <property type="entry name" value="ADENYLYLTRANSFERASE AND SULFURTRANSFERASE MOCS3"/>
    <property type="match status" value="1"/>
</dbReference>
<dbReference type="GO" id="GO:0008146">
    <property type="term" value="F:sulfotransferase activity"/>
    <property type="evidence" value="ECO:0007669"/>
    <property type="project" value="TreeGrafter"/>
</dbReference>
<dbReference type="RefSeq" id="WP_101287078.1">
    <property type="nucleotide sequence ID" value="NZ_FOUQ01000007.1"/>
</dbReference>
<proteinExistence type="inferred from homology"/>
<evidence type="ECO:0000256" key="10">
    <source>
        <dbReference type="ARBA" id="ARBA00075110"/>
    </source>
</evidence>
<gene>
    <name evidence="14" type="ORF">CXZ10_00240</name>
</gene>
<organism evidence="14 15">
    <name type="scientific">Pleomorphomonas diazotrophica</name>
    <dbReference type="NCBI Taxonomy" id="1166257"/>
    <lineage>
        <taxon>Bacteria</taxon>
        <taxon>Pseudomonadati</taxon>
        <taxon>Pseudomonadota</taxon>
        <taxon>Alphaproteobacteria</taxon>
        <taxon>Hyphomicrobiales</taxon>
        <taxon>Pleomorphomonadaceae</taxon>
        <taxon>Pleomorphomonas</taxon>
    </lineage>
</organism>
<evidence type="ECO:0000256" key="5">
    <source>
        <dbReference type="ARBA" id="ARBA00052218"/>
    </source>
</evidence>
<dbReference type="GO" id="GO:0005524">
    <property type="term" value="F:ATP binding"/>
    <property type="evidence" value="ECO:0007669"/>
    <property type="project" value="UniProtKB-KW"/>
</dbReference>
<dbReference type="Proteomes" id="UP000233491">
    <property type="component" value="Unassembled WGS sequence"/>
</dbReference>
<keyword evidence="15" id="KW-1185">Reference proteome</keyword>
<accession>A0A2N3M3A7</accession>
<dbReference type="GO" id="GO:0061605">
    <property type="term" value="F:molybdopterin-synthase adenylyltransferase activity"/>
    <property type="evidence" value="ECO:0007669"/>
    <property type="project" value="UniProtKB-EC"/>
</dbReference>
<protein>
    <recommendedName>
        <fullName evidence="9">Molybdopterin-synthase adenylyltransferase</fullName>
        <ecNumber evidence="8">2.7.7.80</ecNumber>
    </recommendedName>
    <alternativeName>
        <fullName evidence="12">MoaD protein adenylase</fullName>
    </alternativeName>
    <alternativeName>
        <fullName evidence="10">Molybdopterin-converting factor subunit 1 adenylase</fullName>
    </alternativeName>
    <alternativeName>
        <fullName evidence="11">Sulfur carrier protein MoaD adenylyltransferase</fullName>
    </alternativeName>
</protein>
<sequence>MTSALSQDEVRRYSRHLLLRDVGGPGQQKLKAAKVLCVGAGGLGSPIIEYLAAAGVGTLGLVDDDVVSLSNLQRQVVHSTDNVGKPKVESAAERVAALNPHVTTELLPVRLDADNVAGIIDRFDIVVDGTDNFPTRFLVADTAYALQKPLVTAAVQEFYGSVTTLLPYVADADGQLQPSWRCLMPHEPDGNVPTCSQVGILGAVVGVLGTLAACEVLKLITGVGTPLIGRLLMVDIRDMRIDTIGYKRRPDTVAPVIKAKADQPA</sequence>
<evidence type="ECO:0000256" key="9">
    <source>
        <dbReference type="ARBA" id="ARBA00073635"/>
    </source>
</evidence>
<dbReference type="EMBL" id="PJNW01000001">
    <property type="protein sequence ID" value="PKR91313.1"/>
    <property type="molecule type" value="Genomic_DNA"/>
</dbReference>
<feature type="domain" description="THIF-type NAD/FAD binding fold" evidence="13">
    <location>
        <begin position="13"/>
        <end position="246"/>
    </location>
</feature>
<dbReference type="GO" id="GO:0004792">
    <property type="term" value="F:thiosulfate-cyanide sulfurtransferase activity"/>
    <property type="evidence" value="ECO:0007669"/>
    <property type="project" value="TreeGrafter"/>
</dbReference>
<evidence type="ECO:0000256" key="3">
    <source>
        <dbReference type="ARBA" id="ARBA00022741"/>
    </source>
</evidence>
<evidence type="ECO:0000256" key="7">
    <source>
        <dbReference type="ARBA" id="ARBA00063809"/>
    </source>
</evidence>
<dbReference type="GO" id="GO:0005829">
    <property type="term" value="C:cytosol"/>
    <property type="evidence" value="ECO:0007669"/>
    <property type="project" value="TreeGrafter"/>
</dbReference>
<dbReference type="SUPFAM" id="SSF69572">
    <property type="entry name" value="Activating enzymes of the ubiquitin-like proteins"/>
    <property type="match status" value="1"/>
</dbReference>
<evidence type="ECO:0000256" key="2">
    <source>
        <dbReference type="ARBA" id="ARBA00022679"/>
    </source>
</evidence>
<evidence type="ECO:0000256" key="4">
    <source>
        <dbReference type="ARBA" id="ARBA00022840"/>
    </source>
</evidence>
<dbReference type="PANTHER" id="PTHR10953">
    <property type="entry name" value="UBIQUITIN-ACTIVATING ENZYME E1"/>
    <property type="match status" value="1"/>
</dbReference>
<evidence type="ECO:0000256" key="11">
    <source>
        <dbReference type="ARBA" id="ARBA00075328"/>
    </source>
</evidence>
<keyword evidence="2" id="KW-0808">Transferase</keyword>
<dbReference type="GO" id="GO:0008641">
    <property type="term" value="F:ubiquitin-like modifier activating enzyme activity"/>
    <property type="evidence" value="ECO:0007669"/>
    <property type="project" value="InterPro"/>
</dbReference>
<dbReference type="Gene3D" id="3.40.50.720">
    <property type="entry name" value="NAD(P)-binding Rossmann-like Domain"/>
    <property type="match status" value="1"/>
</dbReference>
<dbReference type="Pfam" id="PF00899">
    <property type="entry name" value="ThiF"/>
    <property type="match status" value="1"/>
</dbReference>
<dbReference type="FunFam" id="3.40.50.720:FF:000033">
    <property type="entry name" value="Adenylyltransferase and sulfurtransferase MOCS3"/>
    <property type="match status" value="1"/>
</dbReference>
<evidence type="ECO:0000256" key="8">
    <source>
        <dbReference type="ARBA" id="ARBA00066884"/>
    </source>
</evidence>
<reference evidence="14 15" key="1">
    <citation type="submission" date="2017-12" db="EMBL/GenBank/DDBJ databases">
        <title>Anaerobic carbon monoxide metabolism by Pleomorphomonas carboxyditropha sp. nov., a new mesophilic hydrogenogenic carboxidotroph.</title>
        <authorList>
            <person name="Esquivel-Elizondo S."/>
            <person name="Krajmalnik-Brown R."/>
        </authorList>
    </citation>
    <scope>NUCLEOTIDE SEQUENCE [LARGE SCALE GENOMIC DNA]</scope>
    <source>
        <strain evidence="14 15">R5-392</strain>
    </source>
</reference>
<comment type="catalytic activity">
    <reaction evidence="5">
        <text>[molybdopterin-synthase sulfur-carrier protein]-C-terminal Gly-Gly + ATP + H(+) = [molybdopterin-synthase sulfur-carrier protein]-C-terminal Gly-Gly-AMP + diphosphate</text>
        <dbReference type="Rhea" id="RHEA:43616"/>
        <dbReference type="Rhea" id="RHEA-COMP:12159"/>
        <dbReference type="Rhea" id="RHEA-COMP:12202"/>
        <dbReference type="ChEBI" id="CHEBI:15378"/>
        <dbReference type="ChEBI" id="CHEBI:30616"/>
        <dbReference type="ChEBI" id="CHEBI:33019"/>
        <dbReference type="ChEBI" id="CHEBI:90618"/>
        <dbReference type="ChEBI" id="CHEBI:90778"/>
        <dbReference type="EC" id="2.7.7.80"/>
    </reaction>
</comment>
<keyword evidence="3" id="KW-0547">Nucleotide-binding</keyword>
<dbReference type="InterPro" id="IPR045886">
    <property type="entry name" value="ThiF/MoeB/HesA"/>
</dbReference>
<evidence type="ECO:0000256" key="6">
    <source>
        <dbReference type="ARBA" id="ARBA00055169"/>
    </source>
</evidence>
<comment type="function">
    <text evidence="6">Catalyzes the adenylation by ATP of the carboxyl group of the C-terminal glycine of sulfur carrier protein MoaD.</text>
</comment>
<comment type="caution">
    <text evidence="14">The sequence shown here is derived from an EMBL/GenBank/DDBJ whole genome shotgun (WGS) entry which is preliminary data.</text>
</comment>
<dbReference type="EC" id="2.7.7.80" evidence="8"/>
<evidence type="ECO:0000313" key="14">
    <source>
        <dbReference type="EMBL" id="PKR91313.1"/>
    </source>
</evidence>
<evidence type="ECO:0000256" key="12">
    <source>
        <dbReference type="ARBA" id="ARBA00078531"/>
    </source>
</evidence>